<gene>
    <name evidence="1" type="ORF">METZ01_LOCUS141535</name>
</gene>
<dbReference type="EMBL" id="UINC01021334">
    <property type="protein sequence ID" value="SVA88681.1"/>
    <property type="molecule type" value="Genomic_DNA"/>
</dbReference>
<accession>A0A381ZI61</accession>
<evidence type="ECO:0000313" key="1">
    <source>
        <dbReference type="EMBL" id="SVA88681.1"/>
    </source>
</evidence>
<feature type="non-terminal residue" evidence="1">
    <location>
        <position position="1"/>
    </location>
</feature>
<sequence length="42" mass="4817">VSTVPRILMLAPEPFFEPRGTPFSEYHRVKALVELGYQIDLV</sequence>
<feature type="non-terminal residue" evidence="1">
    <location>
        <position position="42"/>
    </location>
</feature>
<proteinExistence type="predicted"/>
<dbReference type="AlphaFoldDB" id="A0A381ZI61"/>
<protein>
    <submittedName>
        <fullName evidence="1">Uncharacterized protein</fullName>
    </submittedName>
</protein>
<name>A0A381ZI61_9ZZZZ</name>
<reference evidence="1" key="1">
    <citation type="submission" date="2018-05" db="EMBL/GenBank/DDBJ databases">
        <authorList>
            <person name="Lanie J.A."/>
            <person name="Ng W.-L."/>
            <person name="Kazmierczak K.M."/>
            <person name="Andrzejewski T.M."/>
            <person name="Davidsen T.M."/>
            <person name="Wayne K.J."/>
            <person name="Tettelin H."/>
            <person name="Glass J.I."/>
            <person name="Rusch D."/>
            <person name="Podicherti R."/>
            <person name="Tsui H.-C.T."/>
            <person name="Winkler M.E."/>
        </authorList>
    </citation>
    <scope>NUCLEOTIDE SEQUENCE</scope>
</reference>
<organism evidence="1">
    <name type="scientific">marine metagenome</name>
    <dbReference type="NCBI Taxonomy" id="408172"/>
    <lineage>
        <taxon>unclassified sequences</taxon>
        <taxon>metagenomes</taxon>
        <taxon>ecological metagenomes</taxon>
    </lineage>
</organism>